<dbReference type="InterPro" id="IPR011989">
    <property type="entry name" value="ARM-like"/>
</dbReference>
<accession>A0ABD1QBG0</accession>
<evidence type="ECO:0000256" key="2">
    <source>
        <dbReference type="ARBA" id="ARBA00022845"/>
    </source>
</evidence>
<protein>
    <submittedName>
        <fullName evidence="7">Pumilio-like protein 12-like</fullName>
    </submittedName>
</protein>
<comment type="caution">
    <text evidence="7">The sequence shown here is derived from an EMBL/GenBank/DDBJ whole genome shotgun (WGS) entry which is preliminary data.</text>
</comment>
<keyword evidence="3" id="KW-0694">RNA-binding</keyword>
<name>A0ABD1QBG0_9LAMI</name>
<evidence type="ECO:0000259" key="6">
    <source>
        <dbReference type="PROSITE" id="PS50303"/>
    </source>
</evidence>
<organism evidence="7 8">
    <name type="scientific">Forsythia ovata</name>
    <dbReference type="NCBI Taxonomy" id="205694"/>
    <lineage>
        <taxon>Eukaryota</taxon>
        <taxon>Viridiplantae</taxon>
        <taxon>Streptophyta</taxon>
        <taxon>Embryophyta</taxon>
        <taxon>Tracheophyta</taxon>
        <taxon>Spermatophyta</taxon>
        <taxon>Magnoliopsida</taxon>
        <taxon>eudicotyledons</taxon>
        <taxon>Gunneridae</taxon>
        <taxon>Pentapetalae</taxon>
        <taxon>asterids</taxon>
        <taxon>lamiids</taxon>
        <taxon>Lamiales</taxon>
        <taxon>Oleaceae</taxon>
        <taxon>Forsythieae</taxon>
        <taxon>Forsythia</taxon>
    </lineage>
</organism>
<dbReference type="PANTHER" id="PTHR12537">
    <property type="entry name" value="RNA BINDING PROTEIN PUMILIO-RELATED"/>
    <property type="match status" value="1"/>
</dbReference>
<feature type="compositionally biased region" description="Polar residues" evidence="5">
    <location>
        <begin position="38"/>
        <end position="56"/>
    </location>
</feature>
<evidence type="ECO:0000313" key="8">
    <source>
        <dbReference type="Proteomes" id="UP001604277"/>
    </source>
</evidence>
<dbReference type="SUPFAM" id="SSF48371">
    <property type="entry name" value="ARM repeat"/>
    <property type="match status" value="1"/>
</dbReference>
<dbReference type="SMART" id="SM00025">
    <property type="entry name" value="Pumilio"/>
    <property type="match status" value="6"/>
</dbReference>
<dbReference type="InterPro" id="IPR016024">
    <property type="entry name" value="ARM-type_fold"/>
</dbReference>
<keyword evidence="1" id="KW-0677">Repeat</keyword>
<feature type="region of interest" description="Disordered" evidence="5">
    <location>
        <begin position="37"/>
        <end position="56"/>
    </location>
</feature>
<evidence type="ECO:0000256" key="4">
    <source>
        <dbReference type="PROSITE-ProRule" id="PRU00317"/>
    </source>
</evidence>
<evidence type="ECO:0000313" key="7">
    <source>
        <dbReference type="EMBL" id="KAL2473535.1"/>
    </source>
</evidence>
<dbReference type="AlphaFoldDB" id="A0ABD1QBG0"/>
<gene>
    <name evidence="7" type="ORF">Fot_49271</name>
</gene>
<feature type="repeat" description="Pumilio" evidence="4">
    <location>
        <begin position="424"/>
        <end position="462"/>
    </location>
</feature>
<feature type="repeat" description="Pumilio" evidence="4">
    <location>
        <begin position="205"/>
        <end position="241"/>
    </location>
</feature>
<dbReference type="PROSITE" id="PS50303">
    <property type="entry name" value="PUM_HD"/>
    <property type="match status" value="1"/>
</dbReference>
<feature type="region of interest" description="Disordered" evidence="5">
    <location>
        <begin position="103"/>
        <end position="125"/>
    </location>
</feature>
<dbReference type="InterPro" id="IPR033133">
    <property type="entry name" value="PUM-HD"/>
</dbReference>
<dbReference type="PANTHER" id="PTHR12537:SF137">
    <property type="entry name" value="PUMILIO HOMOLOG 16-RELATED"/>
    <property type="match status" value="1"/>
</dbReference>
<dbReference type="Gene3D" id="1.25.10.10">
    <property type="entry name" value="Leucine-rich Repeat Variant"/>
    <property type="match status" value="1"/>
</dbReference>
<proteinExistence type="predicted"/>
<feature type="compositionally biased region" description="Polar residues" evidence="5">
    <location>
        <begin position="104"/>
        <end position="125"/>
    </location>
</feature>
<dbReference type="Proteomes" id="UP001604277">
    <property type="component" value="Unassembled WGS sequence"/>
</dbReference>
<dbReference type="GO" id="GO:0006417">
    <property type="term" value="P:regulation of translation"/>
    <property type="evidence" value="ECO:0007669"/>
    <property type="project" value="UniProtKB-KW"/>
</dbReference>
<reference evidence="8" key="1">
    <citation type="submission" date="2024-07" db="EMBL/GenBank/DDBJ databases">
        <title>Two chromosome-level genome assemblies of Korean endemic species Abeliophyllum distichum and Forsythia ovata (Oleaceae).</title>
        <authorList>
            <person name="Jang H."/>
        </authorList>
    </citation>
    <scope>NUCLEOTIDE SEQUENCE [LARGE SCALE GENOMIC DNA]</scope>
</reference>
<dbReference type="EMBL" id="JBFOLJ010000015">
    <property type="protein sequence ID" value="KAL2473535.1"/>
    <property type="molecule type" value="Genomic_DNA"/>
</dbReference>
<dbReference type="GO" id="GO:0003723">
    <property type="term" value="F:RNA binding"/>
    <property type="evidence" value="ECO:0007669"/>
    <property type="project" value="UniProtKB-KW"/>
</dbReference>
<dbReference type="PROSITE" id="PS50302">
    <property type="entry name" value="PUM"/>
    <property type="match status" value="3"/>
</dbReference>
<feature type="repeat" description="Pumilio" evidence="4">
    <location>
        <begin position="353"/>
        <end position="388"/>
    </location>
</feature>
<dbReference type="InterPro" id="IPR001313">
    <property type="entry name" value="Pumilio_RNA-bd_rpt"/>
</dbReference>
<dbReference type="Pfam" id="PF00806">
    <property type="entry name" value="PUF"/>
    <property type="match status" value="6"/>
</dbReference>
<keyword evidence="2" id="KW-0810">Translation regulation</keyword>
<keyword evidence="8" id="KW-1185">Reference proteome</keyword>
<evidence type="ECO:0000256" key="1">
    <source>
        <dbReference type="ARBA" id="ARBA00022737"/>
    </source>
</evidence>
<evidence type="ECO:0000256" key="3">
    <source>
        <dbReference type="ARBA" id="ARBA00022884"/>
    </source>
</evidence>
<sequence>MEGSNSEPPQNRANYRNVDNEDIIISFGSFQLHEDGSTRFQASNSPGNNGFNISSQPLRQNITNDRLSRNLVRDHHNTWAYHDFTTRGEKFVDDLLSGPENFAGGSNRQLSMNSISGSSMTPNSVNRRSILNDYRSLRTLTQNQGIKGNLFSSGYGQHLNYGQTNSGRLWNQNVGLHGRRNYLYGTGTTQFGSNLPHEILEDRNQVHEYIFELMTDEHGHCVFEKLVEESNGRQLHSIVLKASLNSKLFIDATFCKHGANSIQRLIKKVKKTPEAFMVTQILSTGFYELMTHHIARHVIQQCLNLLGNKPNEILYDLAIHYFRELATHEVGCISLNECINSISGFQRTTLLDHIANLAAYLSNDPYGNYVVQHVLALRNESVTEKILHCLKGQFIHLAQIKGGSHVVEKCIQFSECGMRNVIGEILESQKAPSHLARDQFGNYVIQKALKMTKFRGETVLYKYLSMALQPHIFDLGCTKSGKHVAALLKEEVQIQEAELSIHEKANLGERS</sequence>
<feature type="domain" description="PUM-HD" evidence="6">
    <location>
        <begin position="142"/>
        <end position="492"/>
    </location>
</feature>
<evidence type="ECO:0000256" key="5">
    <source>
        <dbReference type="SAM" id="MobiDB-lite"/>
    </source>
</evidence>